<organism evidence="2 3">
    <name type="scientific">Croceibacterium selenioxidans</name>
    <dbReference type="NCBI Taxonomy" id="2838833"/>
    <lineage>
        <taxon>Bacteria</taxon>
        <taxon>Pseudomonadati</taxon>
        <taxon>Pseudomonadota</taxon>
        <taxon>Alphaproteobacteria</taxon>
        <taxon>Sphingomonadales</taxon>
        <taxon>Erythrobacteraceae</taxon>
        <taxon>Croceibacterium</taxon>
    </lineage>
</organism>
<evidence type="ECO:0000259" key="1">
    <source>
        <dbReference type="Pfam" id="PF12680"/>
    </source>
</evidence>
<dbReference type="Gene3D" id="3.10.450.50">
    <property type="match status" value="1"/>
</dbReference>
<dbReference type="SUPFAM" id="SSF54427">
    <property type="entry name" value="NTF2-like"/>
    <property type="match status" value="1"/>
</dbReference>
<evidence type="ECO:0000313" key="2">
    <source>
        <dbReference type="EMBL" id="MBT2134503.1"/>
    </source>
</evidence>
<dbReference type="InterPro" id="IPR037401">
    <property type="entry name" value="SnoaL-like"/>
</dbReference>
<dbReference type="EMBL" id="JAHFVK010000002">
    <property type="protein sequence ID" value="MBT2134503.1"/>
    <property type="molecule type" value="Genomic_DNA"/>
</dbReference>
<dbReference type="Proteomes" id="UP000811255">
    <property type="component" value="Unassembled WGS sequence"/>
</dbReference>
<dbReference type="InterPro" id="IPR032710">
    <property type="entry name" value="NTF2-like_dom_sf"/>
</dbReference>
<name>A0ABS5W5C5_9SPHN</name>
<dbReference type="RefSeq" id="WP_214536146.1">
    <property type="nucleotide sequence ID" value="NZ_JAHFVK010000002.1"/>
</dbReference>
<feature type="domain" description="SnoaL-like" evidence="1">
    <location>
        <begin position="12"/>
        <end position="121"/>
    </location>
</feature>
<gene>
    <name evidence="2" type="ORF">KK137_09175</name>
</gene>
<reference evidence="2 3" key="1">
    <citation type="submission" date="2021-05" db="EMBL/GenBank/DDBJ databases">
        <title>Croceibacterium sp. LX-88 genome sequence.</title>
        <authorList>
            <person name="Luo X."/>
        </authorList>
    </citation>
    <scope>NUCLEOTIDE SEQUENCE [LARGE SCALE GENOMIC DNA]</scope>
    <source>
        <strain evidence="2 3">LX-88</strain>
    </source>
</reference>
<sequence>MSAEPGSPSWFAAYLAAFNSADFDGFGAFYDDRVEFLGRAFQAVGKDAVLEFYRKVRARLDERVELLSFVGSPTICAAEISTTLRAHEDWPDFPTGPLLAGVVRHSTAFVFYDIAGGRFTRIRSCRVQ</sequence>
<proteinExistence type="predicted"/>
<dbReference type="Pfam" id="PF12680">
    <property type="entry name" value="SnoaL_2"/>
    <property type="match status" value="1"/>
</dbReference>
<comment type="caution">
    <text evidence="2">The sequence shown here is derived from an EMBL/GenBank/DDBJ whole genome shotgun (WGS) entry which is preliminary data.</text>
</comment>
<keyword evidence="3" id="KW-1185">Reference proteome</keyword>
<protein>
    <submittedName>
        <fullName evidence="2">Nuclear transport factor 2 family protein</fullName>
    </submittedName>
</protein>
<accession>A0ABS5W5C5</accession>
<evidence type="ECO:0000313" key="3">
    <source>
        <dbReference type="Proteomes" id="UP000811255"/>
    </source>
</evidence>